<dbReference type="SMART" id="SM00326">
    <property type="entry name" value="SH3"/>
    <property type="match status" value="3"/>
</dbReference>
<feature type="domain" description="SH3" evidence="7">
    <location>
        <begin position="558"/>
        <end position="619"/>
    </location>
</feature>
<evidence type="ECO:0000256" key="1">
    <source>
        <dbReference type="ARBA" id="ARBA00004282"/>
    </source>
</evidence>
<dbReference type="InterPro" id="IPR003127">
    <property type="entry name" value="SoHo_dom"/>
</dbReference>
<keyword evidence="4" id="KW-0965">Cell junction</keyword>
<dbReference type="PANTHER" id="PTHR14167:SF64">
    <property type="entry name" value="SORBIN AND SH3 DOMAIN-CONTAINING PROTEIN 1"/>
    <property type="match status" value="1"/>
</dbReference>
<proteinExistence type="predicted"/>
<feature type="region of interest" description="Disordered" evidence="6">
    <location>
        <begin position="444"/>
        <end position="476"/>
    </location>
</feature>
<feature type="compositionally biased region" description="Low complexity" evidence="6">
    <location>
        <begin position="457"/>
        <end position="467"/>
    </location>
</feature>
<reference evidence="9" key="3">
    <citation type="submission" date="2025-09" db="UniProtKB">
        <authorList>
            <consortium name="Ensembl"/>
        </authorList>
    </citation>
    <scope>IDENTIFICATION</scope>
</reference>
<feature type="compositionally biased region" description="Polar residues" evidence="6">
    <location>
        <begin position="150"/>
        <end position="166"/>
    </location>
</feature>
<dbReference type="GeneTree" id="ENSGT00940000158658"/>
<dbReference type="GO" id="GO:0030055">
    <property type="term" value="C:cell-substrate junction"/>
    <property type="evidence" value="ECO:0007669"/>
    <property type="project" value="TreeGrafter"/>
</dbReference>
<reference evidence="9" key="2">
    <citation type="submission" date="2025-08" db="UniProtKB">
        <authorList>
            <consortium name="Ensembl"/>
        </authorList>
    </citation>
    <scope>IDENTIFICATION</scope>
</reference>
<dbReference type="GO" id="GO:0031589">
    <property type="term" value="P:cell-substrate adhesion"/>
    <property type="evidence" value="ECO:0007669"/>
    <property type="project" value="TreeGrafter"/>
</dbReference>
<dbReference type="GO" id="GO:0005737">
    <property type="term" value="C:cytoplasm"/>
    <property type="evidence" value="ECO:0007669"/>
    <property type="project" value="TreeGrafter"/>
</dbReference>
<name>A0A8C9W435_SCLFO</name>
<dbReference type="PRINTS" id="PR00452">
    <property type="entry name" value="SH3DOMAIN"/>
</dbReference>
<dbReference type="SMART" id="SM00459">
    <property type="entry name" value="Sorb"/>
    <property type="match status" value="1"/>
</dbReference>
<sequence length="619" mass="70469">MEGRGTLMIFSIEVAESVTAVFQNTERSKDWYKNMFKQIHKVPEPTEENPYRPTYIFPENYDRPKKTRAMGVPRSRSAVDVVSCDPRESRLSKLPVPARSSSLKPSSERNDWEPPDKKVDTRKYRAEPRSIFEYEPGKSSVLKLERTTAPSFSPLETPSDLHQYSTCKPHHNEAGKGDSAADEPGAPDSDRHVYKSVLEGGDIPLQGLRALNKRQPSTSSSKDSDSPRHFAHGEYGETPEEMARRRSGDKEKMLEEQRRLKREQEEADAAARRHTGLIPVHHQFITNERFGDLLNISETEKRKSGSERTPALAKYDFRAETLKELPFQKGDIVYICRQIDQNWYEGEHHGRVGIFPRSYVELLPPTEKAQPKKHAPVQVLEYGEALARFNFNGDTPVEMSFRKGERITLIRRVDENWYEGKISGTNRQGIFPVTYVEVQKRPRVKNGVDYPDPPVSQSPSRSSNASPLVRNEADYHGRSSRSPVLLFDIQDNVMNANSFAEAVCNEIMNIAETSVRYCSAISRPHDKLHRLPPHASKQSFIVSQQPQPQSNSPDPGRTNYGVFQALYSYVPQNEDELELREGDLVNVMEKCDDGWFVGTSRRTKQFGTFPGNYVKPANL</sequence>
<evidence type="ECO:0000256" key="4">
    <source>
        <dbReference type="ARBA" id="ARBA00022949"/>
    </source>
</evidence>
<dbReference type="FunFam" id="2.30.30.40:FF:000001">
    <property type="entry name" value="Sorbin and SH3 domain-containing protein 1 isoform 2"/>
    <property type="match status" value="1"/>
</dbReference>
<protein>
    <submittedName>
        <fullName evidence="9">Sorbin and SH3 domain containing 1</fullName>
    </submittedName>
</protein>
<reference evidence="9 10" key="1">
    <citation type="submission" date="2019-04" db="EMBL/GenBank/DDBJ databases">
        <authorList>
            <consortium name="Wellcome Sanger Institute Data Sharing"/>
        </authorList>
    </citation>
    <scope>NUCLEOTIDE SEQUENCE [LARGE SCALE GENOMIC DNA]</scope>
</reference>
<feature type="domain" description="SH3" evidence="7">
    <location>
        <begin position="306"/>
        <end position="365"/>
    </location>
</feature>
<evidence type="ECO:0000259" key="7">
    <source>
        <dbReference type="PROSITE" id="PS50002"/>
    </source>
</evidence>
<dbReference type="AlphaFoldDB" id="A0A8C9W435"/>
<comment type="subcellular location">
    <subcellularLocation>
        <location evidence="1">Cell junction</location>
    </subcellularLocation>
</comment>
<dbReference type="Ensembl" id="ENSSFOT00015061212.1">
    <property type="protein sequence ID" value="ENSSFOP00015069312.1"/>
    <property type="gene ID" value="ENSSFOG00015029914.1"/>
</dbReference>
<dbReference type="PANTHER" id="PTHR14167">
    <property type="entry name" value="SH3 DOMAIN-CONTAINING"/>
    <property type="match status" value="1"/>
</dbReference>
<evidence type="ECO:0000256" key="5">
    <source>
        <dbReference type="PROSITE-ProRule" id="PRU00192"/>
    </source>
</evidence>
<dbReference type="Gene3D" id="2.30.30.40">
    <property type="entry name" value="SH3 Domains"/>
    <property type="match status" value="3"/>
</dbReference>
<organism evidence="9 10">
    <name type="scientific">Scleropages formosus</name>
    <name type="common">Asian bonytongue</name>
    <name type="synonym">Osteoglossum formosum</name>
    <dbReference type="NCBI Taxonomy" id="113540"/>
    <lineage>
        <taxon>Eukaryota</taxon>
        <taxon>Metazoa</taxon>
        <taxon>Chordata</taxon>
        <taxon>Craniata</taxon>
        <taxon>Vertebrata</taxon>
        <taxon>Euteleostomi</taxon>
        <taxon>Actinopterygii</taxon>
        <taxon>Neopterygii</taxon>
        <taxon>Teleostei</taxon>
        <taxon>Osteoglossocephala</taxon>
        <taxon>Osteoglossomorpha</taxon>
        <taxon>Osteoglossiformes</taxon>
        <taxon>Osteoglossidae</taxon>
        <taxon>Scleropages</taxon>
    </lineage>
</organism>
<dbReference type="SUPFAM" id="SSF50044">
    <property type="entry name" value="SH3-domain"/>
    <property type="match status" value="3"/>
</dbReference>
<dbReference type="PRINTS" id="PR00499">
    <property type="entry name" value="P67PHOX"/>
</dbReference>
<gene>
    <name evidence="9" type="primary">SORBS1</name>
    <name evidence="9" type="synonym">sorbs1</name>
</gene>
<dbReference type="Pfam" id="PF02208">
    <property type="entry name" value="Sorb"/>
    <property type="match status" value="1"/>
</dbReference>
<dbReference type="Pfam" id="PF00018">
    <property type="entry name" value="SH3_1"/>
    <property type="match status" value="2"/>
</dbReference>
<feature type="region of interest" description="Disordered" evidence="6">
    <location>
        <begin position="83"/>
        <end position="124"/>
    </location>
</feature>
<feature type="compositionally biased region" description="Basic and acidic residues" evidence="6">
    <location>
        <begin position="222"/>
        <end position="264"/>
    </location>
</feature>
<evidence type="ECO:0000313" key="9">
    <source>
        <dbReference type="Ensembl" id="ENSSFOP00015069312.1"/>
    </source>
</evidence>
<evidence type="ECO:0000256" key="3">
    <source>
        <dbReference type="ARBA" id="ARBA00022737"/>
    </source>
</evidence>
<feature type="compositionally biased region" description="Low complexity" evidence="6">
    <location>
        <begin position="543"/>
        <end position="555"/>
    </location>
</feature>
<dbReference type="PROSITE" id="PS50002">
    <property type="entry name" value="SH3"/>
    <property type="match status" value="3"/>
</dbReference>
<evidence type="ECO:0000256" key="2">
    <source>
        <dbReference type="ARBA" id="ARBA00022443"/>
    </source>
</evidence>
<keyword evidence="2 5" id="KW-0728">SH3 domain</keyword>
<dbReference type="Pfam" id="PF14604">
    <property type="entry name" value="SH3_9"/>
    <property type="match status" value="1"/>
</dbReference>
<dbReference type="FunFam" id="2.30.30.40:FF:000004">
    <property type="entry name" value="Sorbin and SH3 domain-containing protein 1 isoform 2"/>
    <property type="match status" value="1"/>
</dbReference>
<keyword evidence="3" id="KW-0677">Repeat</keyword>
<feature type="domain" description="SH3" evidence="7">
    <location>
        <begin position="380"/>
        <end position="441"/>
    </location>
</feature>
<dbReference type="Proteomes" id="UP000694397">
    <property type="component" value="Chromosome 4"/>
</dbReference>
<evidence type="ECO:0000259" key="8">
    <source>
        <dbReference type="PROSITE" id="PS50831"/>
    </source>
</evidence>
<dbReference type="InterPro" id="IPR001452">
    <property type="entry name" value="SH3_domain"/>
</dbReference>
<dbReference type="CDD" id="cd11780">
    <property type="entry name" value="SH3_Sorbs_3"/>
    <property type="match status" value="1"/>
</dbReference>
<dbReference type="InterPro" id="IPR036028">
    <property type="entry name" value="SH3-like_dom_sf"/>
</dbReference>
<accession>A0A8C9W435</accession>
<feature type="region of interest" description="Disordered" evidence="6">
    <location>
        <begin position="536"/>
        <end position="557"/>
    </location>
</feature>
<evidence type="ECO:0000313" key="10">
    <source>
        <dbReference type="Proteomes" id="UP000694397"/>
    </source>
</evidence>
<feature type="region of interest" description="Disordered" evidence="6">
    <location>
        <begin position="213"/>
        <end position="268"/>
    </location>
</feature>
<feature type="region of interest" description="Disordered" evidence="6">
    <location>
        <begin position="150"/>
        <end position="192"/>
    </location>
</feature>
<keyword evidence="10" id="KW-1185">Reference proteome</keyword>
<dbReference type="PROSITE" id="PS50831">
    <property type="entry name" value="SOHO"/>
    <property type="match status" value="1"/>
</dbReference>
<dbReference type="InterPro" id="IPR050384">
    <property type="entry name" value="Endophilin_SH3RF"/>
</dbReference>
<feature type="domain" description="SoHo" evidence="8">
    <location>
        <begin position="1"/>
        <end position="60"/>
    </location>
</feature>
<dbReference type="GO" id="GO:0005634">
    <property type="term" value="C:nucleus"/>
    <property type="evidence" value="ECO:0007669"/>
    <property type="project" value="TreeGrafter"/>
</dbReference>
<feature type="compositionally biased region" description="Basic and acidic residues" evidence="6">
    <location>
        <begin position="106"/>
        <end position="124"/>
    </location>
</feature>
<evidence type="ECO:0000256" key="6">
    <source>
        <dbReference type="SAM" id="MobiDB-lite"/>
    </source>
</evidence>